<dbReference type="InterPro" id="IPR050416">
    <property type="entry name" value="FAD-linked_Oxidoreductase"/>
</dbReference>
<reference evidence="8 9" key="1">
    <citation type="submission" date="2023-11" db="EMBL/GenBank/DDBJ databases">
        <title>An acidophilic fungus is an integral part of prey digestion in a carnivorous sundew plant.</title>
        <authorList>
            <person name="Tsai I.J."/>
        </authorList>
    </citation>
    <scope>NUCLEOTIDE SEQUENCE [LARGE SCALE GENOMIC DNA]</scope>
    <source>
        <strain evidence="8">169a</strain>
    </source>
</reference>
<dbReference type="Pfam" id="PF08031">
    <property type="entry name" value="BBE"/>
    <property type="match status" value="1"/>
</dbReference>
<protein>
    <recommendedName>
        <fullName evidence="7">Berberine/berberine-like domain-containing protein</fullName>
    </recommendedName>
</protein>
<comment type="cofactor">
    <cofactor evidence="1">
        <name>FAD</name>
        <dbReference type="ChEBI" id="CHEBI:57692"/>
    </cofactor>
</comment>
<feature type="compositionally biased region" description="Basic and acidic residues" evidence="6">
    <location>
        <begin position="216"/>
        <end position="227"/>
    </location>
</feature>
<evidence type="ECO:0000259" key="7">
    <source>
        <dbReference type="Pfam" id="PF08031"/>
    </source>
</evidence>
<evidence type="ECO:0000256" key="3">
    <source>
        <dbReference type="ARBA" id="ARBA00022630"/>
    </source>
</evidence>
<dbReference type="PANTHER" id="PTHR42973:SF39">
    <property type="entry name" value="FAD-BINDING PCMH-TYPE DOMAIN-CONTAINING PROTEIN"/>
    <property type="match status" value="1"/>
</dbReference>
<dbReference type="AlphaFoldDB" id="A0AAQ3M4D4"/>
<organism evidence="8 9">
    <name type="scientific">Acrodontium crateriforme</name>
    <dbReference type="NCBI Taxonomy" id="150365"/>
    <lineage>
        <taxon>Eukaryota</taxon>
        <taxon>Fungi</taxon>
        <taxon>Dikarya</taxon>
        <taxon>Ascomycota</taxon>
        <taxon>Pezizomycotina</taxon>
        <taxon>Dothideomycetes</taxon>
        <taxon>Dothideomycetidae</taxon>
        <taxon>Mycosphaerellales</taxon>
        <taxon>Teratosphaeriaceae</taxon>
        <taxon>Acrodontium</taxon>
    </lineage>
</organism>
<accession>A0AAQ3M4D4</accession>
<keyword evidence="3" id="KW-0285">Flavoprotein</keyword>
<keyword evidence="4" id="KW-0274">FAD</keyword>
<dbReference type="GO" id="GO:0050660">
    <property type="term" value="F:flavin adenine dinucleotide binding"/>
    <property type="evidence" value="ECO:0007669"/>
    <property type="project" value="InterPro"/>
</dbReference>
<dbReference type="InterPro" id="IPR012951">
    <property type="entry name" value="BBE"/>
</dbReference>
<sequence>MKSPNFHKIYAGKRMADIYSFASKHNITVVGGADQNVGIGGWISGWPLSSQFEIWTWRHQVLKMEVVTADGEFRTINADTEADLFWALRGTTADSDAFWNMNTYFHSQLPHLSETGLMRYYYAYPSFPGEINSSHSGKIIALLLVPEKSPAQVQQIMDPIERHLLTAQMGRCGSYQPDNQELSRFHRVLARNPSPPNSRNIRTTRRSPPGQNGLNERFRSPQNRVEKTSPSPGLMIGHLIAGPGVHSPPGGIAGGSNVVLPAWREACSHLGTYILPAAWPALDKTAKENITKDLPDVRMQGLRDLTPNGGAYMNEVDPTEAQWQYTLFGRNYARLLEIKKKWDPNGVFWCYHCVGSELWTFVGDDDAEAGYRRGYW</sequence>
<evidence type="ECO:0000313" key="8">
    <source>
        <dbReference type="EMBL" id="WPH01104.1"/>
    </source>
</evidence>
<dbReference type="Gene3D" id="3.30.465.10">
    <property type="match status" value="2"/>
</dbReference>
<evidence type="ECO:0000256" key="1">
    <source>
        <dbReference type="ARBA" id="ARBA00001974"/>
    </source>
</evidence>
<proteinExistence type="inferred from homology"/>
<name>A0AAQ3M4D4_9PEZI</name>
<evidence type="ECO:0000256" key="5">
    <source>
        <dbReference type="ARBA" id="ARBA00023002"/>
    </source>
</evidence>
<evidence type="ECO:0000256" key="2">
    <source>
        <dbReference type="ARBA" id="ARBA00005466"/>
    </source>
</evidence>
<feature type="region of interest" description="Disordered" evidence="6">
    <location>
        <begin position="188"/>
        <end position="231"/>
    </location>
</feature>
<feature type="domain" description="Berberine/berberine-like" evidence="7">
    <location>
        <begin position="311"/>
        <end position="350"/>
    </location>
</feature>
<dbReference type="InterPro" id="IPR016169">
    <property type="entry name" value="FAD-bd_PCMH_sub2"/>
</dbReference>
<keyword evidence="9" id="KW-1185">Reference proteome</keyword>
<comment type="similarity">
    <text evidence="2">Belongs to the oxygen-dependent FAD-linked oxidoreductase family.</text>
</comment>
<evidence type="ECO:0000256" key="6">
    <source>
        <dbReference type="SAM" id="MobiDB-lite"/>
    </source>
</evidence>
<dbReference type="Gene3D" id="3.40.462.20">
    <property type="match status" value="1"/>
</dbReference>
<dbReference type="GO" id="GO:0016491">
    <property type="term" value="F:oxidoreductase activity"/>
    <property type="evidence" value="ECO:0007669"/>
    <property type="project" value="UniProtKB-KW"/>
</dbReference>
<dbReference type="Proteomes" id="UP001303373">
    <property type="component" value="Chromosome 5"/>
</dbReference>
<dbReference type="InterPro" id="IPR036318">
    <property type="entry name" value="FAD-bd_PCMH-like_sf"/>
</dbReference>
<dbReference type="SUPFAM" id="SSF56176">
    <property type="entry name" value="FAD-binding/transporter-associated domain-like"/>
    <property type="match status" value="1"/>
</dbReference>
<keyword evidence="5" id="KW-0560">Oxidoreductase</keyword>
<dbReference type="EMBL" id="CP138584">
    <property type="protein sequence ID" value="WPH01104.1"/>
    <property type="molecule type" value="Genomic_DNA"/>
</dbReference>
<evidence type="ECO:0000256" key="4">
    <source>
        <dbReference type="ARBA" id="ARBA00022827"/>
    </source>
</evidence>
<gene>
    <name evidence="8" type="ORF">R9X50_00393900</name>
</gene>
<evidence type="ECO:0000313" key="9">
    <source>
        <dbReference type="Proteomes" id="UP001303373"/>
    </source>
</evidence>
<dbReference type="PANTHER" id="PTHR42973">
    <property type="entry name" value="BINDING OXIDOREDUCTASE, PUTATIVE (AFU_ORTHOLOGUE AFUA_1G17690)-RELATED"/>
    <property type="match status" value="1"/>
</dbReference>